<proteinExistence type="inferred from homology"/>
<dbReference type="AlphaFoldDB" id="A0AAV9XF92"/>
<protein>
    <recommendedName>
        <fullName evidence="6">Aromatic prenyltransferase</fullName>
    </recommendedName>
</protein>
<dbReference type="PANTHER" id="PTHR40627">
    <property type="entry name" value="INDOLE PRENYLTRANSFERASE TDIB-RELATED"/>
    <property type="match status" value="1"/>
</dbReference>
<accession>A0AAV9XF92</accession>
<dbReference type="SFLD" id="SFLDS00036">
    <property type="entry name" value="Aromatic_Prenyltransferase"/>
    <property type="match status" value="1"/>
</dbReference>
<keyword evidence="5" id="KW-1185">Reference proteome</keyword>
<dbReference type="InterPro" id="IPR033964">
    <property type="entry name" value="ABBA"/>
</dbReference>
<comment type="similarity">
    <text evidence="1">Belongs to the tryptophan dimethylallyltransferase family.</text>
</comment>
<name>A0AAV9XF92_9PEZI</name>
<dbReference type="Pfam" id="PF11991">
    <property type="entry name" value="Trp_DMAT"/>
    <property type="match status" value="1"/>
</dbReference>
<organism evidence="4 5">
    <name type="scientific">Orbilia ellipsospora</name>
    <dbReference type="NCBI Taxonomy" id="2528407"/>
    <lineage>
        <taxon>Eukaryota</taxon>
        <taxon>Fungi</taxon>
        <taxon>Dikarya</taxon>
        <taxon>Ascomycota</taxon>
        <taxon>Pezizomycotina</taxon>
        <taxon>Orbiliomycetes</taxon>
        <taxon>Orbiliales</taxon>
        <taxon>Orbiliaceae</taxon>
        <taxon>Orbilia</taxon>
    </lineage>
</organism>
<dbReference type="Proteomes" id="UP001365542">
    <property type="component" value="Unassembled WGS sequence"/>
</dbReference>
<keyword evidence="2" id="KW-0808">Transferase</keyword>
<sequence>MPPTTTTMQTPTPLQNGESADSAYWWRTSGHDLSNMMLEAGYPDEVQRQFLTYYRETLCPRLGQQPSAKSAKSGLGWDGSPFEYSFELKSSSSSESVRFGVDFGNLSPPDGDDSGPLDMTNTQKVVDSLAGRTVGFDDTWYRSLVKFFDQSHNSKSKQLELVSKAGHQTSIVLGFDLYSKPSSKPDTLPFMGKVYFPPCHYAAAKGLNRWDAIYQAVQQLPDITSFPNVLKSLDIISEYLASKPDNWKDGARYLATDFVAPGKARLKIYLRYPGESFEEIWDYYTLGGRIPAMDSDKALFRDLIALTGPGIEHGGTNSDLHYTNFRRKMTCIYFSLSPDNSTPAPKIGIYPANFAANDEIIAKGLDSWLQKYNWPVPSKSIEDQMKSVFTQRSLDEKTGLFSFICLGRKEDPTKKDLSMQIYLTPELFATPRV</sequence>
<evidence type="ECO:0000256" key="2">
    <source>
        <dbReference type="ARBA" id="ARBA00022679"/>
    </source>
</evidence>
<evidence type="ECO:0000256" key="1">
    <source>
        <dbReference type="ARBA" id="ARBA00010209"/>
    </source>
</evidence>
<feature type="region of interest" description="Disordered" evidence="3">
    <location>
        <begin position="1"/>
        <end position="20"/>
    </location>
</feature>
<evidence type="ECO:0000256" key="3">
    <source>
        <dbReference type="SAM" id="MobiDB-lite"/>
    </source>
</evidence>
<gene>
    <name evidence="4" type="ORF">TWF694_009230</name>
</gene>
<evidence type="ECO:0008006" key="6">
    <source>
        <dbReference type="Google" id="ProtNLM"/>
    </source>
</evidence>
<dbReference type="GO" id="GO:0009820">
    <property type="term" value="P:alkaloid metabolic process"/>
    <property type="evidence" value="ECO:0007669"/>
    <property type="project" value="InterPro"/>
</dbReference>
<evidence type="ECO:0000313" key="5">
    <source>
        <dbReference type="Proteomes" id="UP001365542"/>
    </source>
</evidence>
<dbReference type="CDD" id="cd13929">
    <property type="entry name" value="PT-DMATS_CymD"/>
    <property type="match status" value="1"/>
</dbReference>
<reference evidence="4 5" key="1">
    <citation type="submission" date="2019-10" db="EMBL/GenBank/DDBJ databases">
        <authorList>
            <person name="Palmer J.M."/>
        </authorList>
    </citation>
    <scope>NUCLEOTIDE SEQUENCE [LARGE SCALE GENOMIC DNA]</scope>
    <source>
        <strain evidence="4 5">TWF694</strain>
    </source>
</reference>
<comment type="caution">
    <text evidence="4">The sequence shown here is derived from an EMBL/GenBank/DDBJ whole genome shotgun (WGS) entry which is preliminary data.</text>
</comment>
<evidence type="ECO:0000313" key="4">
    <source>
        <dbReference type="EMBL" id="KAK6540435.1"/>
    </source>
</evidence>
<feature type="compositionally biased region" description="Low complexity" evidence="3">
    <location>
        <begin position="1"/>
        <end position="13"/>
    </location>
</feature>
<dbReference type="EMBL" id="JAVHJO010000005">
    <property type="protein sequence ID" value="KAK6540435.1"/>
    <property type="molecule type" value="Genomic_DNA"/>
</dbReference>
<dbReference type="GO" id="GO:0016765">
    <property type="term" value="F:transferase activity, transferring alkyl or aryl (other than methyl) groups"/>
    <property type="evidence" value="ECO:0007669"/>
    <property type="project" value="InterPro"/>
</dbReference>
<dbReference type="PANTHER" id="PTHR40627:SF4">
    <property type="entry name" value="PRENYLTRANSFERASE ASQH1-RELATED"/>
    <property type="match status" value="1"/>
</dbReference>
<dbReference type="InterPro" id="IPR017795">
    <property type="entry name" value="ABBA_NscD-like"/>
</dbReference>
<dbReference type="SFLD" id="SFLDG01162">
    <property type="entry name" value="I"/>
    <property type="match status" value="1"/>
</dbReference>
<dbReference type="NCBIfam" id="TIGR03429">
    <property type="entry name" value="arom_pren_DMATS"/>
    <property type="match status" value="1"/>
</dbReference>